<keyword evidence="1" id="KW-1133">Transmembrane helix</keyword>
<evidence type="ECO:0000256" key="1">
    <source>
        <dbReference type="SAM" id="Phobius"/>
    </source>
</evidence>
<evidence type="ECO:0000313" key="2">
    <source>
        <dbReference type="EMBL" id="EPI53285.1"/>
    </source>
</evidence>
<name>T2PPE7_9BIFI</name>
<accession>T2PPE7</accession>
<gene>
    <name evidence="2" type="ORF">HMPREF1577_00250</name>
</gene>
<keyword evidence="1" id="KW-0472">Membrane</keyword>
<dbReference type="HOGENOM" id="CLU_3025788_0_0_11"/>
<sequence>MAYLTPFHAFWVIESFILNYAIAIIKLFELQTEYDFKKVIRRISTKLSPICGQLL</sequence>
<comment type="caution">
    <text evidence="2">The sequence shown here is derived from an EMBL/GenBank/DDBJ whole genome shotgun (WGS) entry which is preliminary data.</text>
</comment>
<proteinExistence type="predicted"/>
<evidence type="ECO:0000313" key="3">
    <source>
        <dbReference type="Proteomes" id="UP000015779"/>
    </source>
</evidence>
<keyword evidence="1" id="KW-0812">Transmembrane</keyword>
<protein>
    <submittedName>
        <fullName evidence="2">Uncharacterized protein</fullName>
    </submittedName>
</protein>
<dbReference type="EMBL" id="ATJN01000009">
    <property type="protein sequence ID" value="EPI53285.1"/>
    <property type="molecule type" value="Genomic_DNA"/>
</dbReference>
<organism evidence="2 3">
    <name type="scientific">Gardnerella pickettii JCP8017A</name>
    <dbReference type="NCBI Taxonomy" id="1261062"/>
    <lineage>
        <taxon>Bacteria</taxon>
        <taxon>Bacillati</taxon>
        <taxon>Actinomycetota</taxon>
        <taxon>Actinomycetes</taxon>
        <taxon>Bifidobacteriales</taxon>
        <taxon>Bifidobacteriaceae</taxon>
        <taxon>Gardnerella</taxon>
        <taxon>Gardnerella pickettii</taxon>
    </lineage>
</organism>
<feature type="transmembrane region" description="Helical" evidence="1">
    <location>
        <begin position="6"/>
        <end position="28"/>
    </location>
</feature>
<dbReference type="Proteomes" id="UP000015779">
    <property type="component" value="Unassembled WGS sequence"/>
</dbReference>
<reference evidence="2 3" key="1">
    <citation type="submission" date="2013-06" db="EMBL/GenBank/DDBJ databases">
        <authorList>
            <person name="Weinstock G."/>
            <person name="Sodergren E."/>
            <person name="Lobos E.A."/>
            <person name="Fulton L."/>
            <person name="Fulton R."/>
            <person name="Courtney L."/>
            <person name="Fronick C."/>
            <person name="O'Laughlin M."/>
            <person name="Godfrey J."/>
            <person name="Wilson R.M."/>
            <person name="Miner T."/>
            <person name="Farmer C."/>
            <person name="Delehaunty K."/>
            <person name="Cordes M."/>
            <person name="Minx P."/>
            <person name="Tomlinson C."/>
            <person name="Chen J."/>
            <person name="Wollam A."/>
            <person name="Pepin K.H."/>
            <person name="Bhonagiri V."/>
            <person name="Zhang X."/>
            <person name="Warren W."/>
            <person name="Mitreva M."/>
            <person name="Mardis E.R."/>
            <person name="Wilson R.K."/>
        </authorList>
    </citation>
    <scope>NUCLEOTIDE SEQUENCE [LARGE SCALE GENOMIC DNA]</scope>
    <source>
        <strain evidence="2 3">JCP8017A</strain>
    </source>
</reference>
<dbReference type="AlphaFoldDB" id="T2PPE7"/>